<dbReference type="InterPro" id="IPR036236">
    <property type="entry name" value="Znf_C2H2_sf"/>
</dbReference>
<dbReference type="SMART" id="SM00355">
    <property type="entry name" value="ZnF_C2H2"/>
    <property type="match status" value="6"/>
</dbReference>
<feature type="domain" description="C2H2-type" evidence="12">
    <location>
        <begin position="298"/>
        <end position="325"/>
    </location>
</feature>
<feature type="domain" description="C2H2-type" evidence="12">
    <location>
        <begin position="270"/>
        <end position="297"/>
    </location>
</feature>
<dbReference type="GO" id="GO:0005634">
    <property type="term" value="C:nucleus"/>
    <property type="evidence" value="ECO:0007669"/>
    <property type="project" value="UniProtKB-SubCell"/>
</dbReference>
<keyword evidence="2" id="KW-0479">Metal-binding</keyword>
<dbReference type="InterPro" id="IPR013087">
    <property type="entry name" value="Znf_C2H2_type"/>
</dbReference>
<dbReference type="AlphaFoldDB" id="A0AAN8KIR3"/>
<name>A0AAN8KIR3_PATCE</name>
<evidence type="ECO:0000256" key="10">
    <source>
        <dbReference type="PROSITE-ProRule" id="PRU00042"/>
    </source>
</evidence>
<protein>
    <recommendedName>
        <fullName evidence="12">C2H2-type domain-containing protein</fullName>
    </recommendedName>
</protein>
<evidence type="ECO:0000313" key="14">
    <source>
        <dbReference type="Proteomes" id="UP001347796"/>
    </source>
</evidence>
<dbReference type="Pfam" id="PF00096">
    <property type="entry name" value="zf-C2H2"/>
    <property type="match status" value="5"/>
</dbReference>
<reference evidence="13 14" key="1">
    <citation type="submission" date="2024-01" db="EMBL/GenBank/DDBJ databases">
        <title>The genome of the rayed Mediterranean limpet Patella caerulea (Linnaeus, 1758).</title>
        <authorList>
            <person name="Anh-Thu Weber A."/>
            <person name="Halstead-Nussloch G."/>
        </authorList>
    </citation>
    <scope>NUCLEOTIDE SEQUENCE [LARGE SCALE GENOMIC DNA]</scope>
    <source>
        <strain evidence="13">AATW-2023a</strain>
        <tissue evidence="13">Whole specimen</tissue>
    </source>
</reference>
<dbReference type="GO" id="GO:0003677">
    <property type="term" value="F:DNA binding"/>
    <property type="evidence" value="ECO:0007669"/>
    <property type="project" value="UniProtKB-KW"/>
</dbReference>
<evidence type="ECO:0000256" key="7">
    <source>
        <dbReference type="ARBA" id="ARBA00023125"/>
    </source>
</evidence>
<dbReference type="FunFam" id="3.30.160.60:FF:000432">
    <property type="entry name" value="zinc finger protein Gfi-1b isoform X1"/>
    <property type="match status" value="1"/>
</dbReference>
<feature type="domain" description="C2H2-type" evidence="12">
    <location>
        <begin position="214"/>
        <end position="241"/>
    </location>
</feature>
<evidence type="ECO:0000256" key="2">
    <source>
        <dbReference type="ARBA" id="ARBA00022723"/>
    </source>
</evidence>
<feature type="domain" description="C2H2-type" evidence="12">
    <location>
        <begin position="326"/>
        <end position="350"/>
    </location>
</feature>
<evidence type="ECO:0000256" key="8">
    <source>
        <dbReference type="ARBA" id="ARBA00023163"/>
    </source>
</evidence>
<feature type="domain" description="C2H2-type" evidence="12">
    <location>
        <begin position="242"/>
        <end position="269"/>
    </location>
</feature>
<dbReference type="Pfam" id="PF13912">
    <property type="entry name" value="zf-C2H2_6"/>
    <property type="match status" value="1"/>
</dbReference>
<keyword evidence="14" id="KW-1185">Reference proteome</keyword>
<keyword evidence="8" id="KW-0804">Transcription</keyword>
<keyword evidence="4 10" id="KW-0863">Zinc-finger</keyword>
<dbReference type="SUPFAM" id="SSF57667">
    <property type="entry name" value="beta-beta-alpha zinc fingers"/>
    <property type="match status" value="3"/>
</dbReference>
<dbReference type="GO" id="GO:0000981">
    <property type="term" value="F:DNA-binding transcription factor activity, RNA polymerase II-specific"/>
    <property type="evidence" value="ECO:0007669"/>
    <property type="project" value="TreeGrafter"/>
</dbReference>
<proteinExistence type="predicted"/>
<sequence length="365" mass="42273">MPRSFLVRTQKHTELDDSEMSAFQIVIPRRNVDDDSKNKGSKFSTVDGNFTAYRPWVAETVPSMDDTPHEALHDDMSLSSHDTSSHNSCEEKNHQSKQKAVEKFFDLKRSRLSTDHMLHNFTKAQQRFPFDSFYFFPSSIFLPSPFWKYPRNFDTTGLFRSVNHELDTELMFDERKDLSEITSTYECAQCDKLFSTPHGLEVHVRRSHNGMRPFACDVCNKTFGHAVSLDQHRVVHTQERNFSCSQCGKTFKRSSTLSTHLLIHSDTRPYPCPYCGKRFHQKSDMKKHTYIHTGEKPHKCMQCGKAFSQSSNLITHSRKHTGYKPFACDRCGRAFQRKVDLRRHVETQHALSLEAHMGVGVETPR</sequence>
<dbReference type="EMBL" id="JAZGQO010000001">
    <property type="protein sequence ID" value="KAK6195803.1"/>
    <property type="molecule type" value="Genomic_DNA"/>
</dbReference>
<evidence type="ECO:0000256" key="9">
    <source>
        <dbReference type="ARBA" id="ARBA00023242"/>
    </source>
</evidence>
<evidence type="ECO:0000256" key="4">
    <source>
        <dbReference type="ARBA" id="ARBA00022771"/>
    </source>
</evidence>
<dbReference type="Gene3D" id="3.30.160.60">
    <property type="entry name" value="Classic Zinc Finger"/>
    <property type="match status" value="6"/>
</dbReference>
<gene>
    <name evidence="13" type="ORF">SNE40_001158</name>
</gene>
<keyword evidence="5" id="KW-0862">Zinc</keyword>
<dbReference type="PANTHER" id="PTHR24394">
    <property type="entry name" value="ZINC FINGER PROTEIN"/>
    <property type="match status" value="1"/>
</dbReference>
<dbReference type="PANTHER" id="PTHR24394:SF29">
    <property type="entry name" value="MYONEURIN"/>
    <property type="match status" value="1"/>
</dbReference>
<comment type="caution">
    <text evidence="13">The sequence shown here is derived from an EMBL/GenBank/DDBJ whole genome shotgun (WGS) entry which is preliminary data.</text>
</comment>
<dbReference type="FunFam" id="3.30.160.60:FF:000245">
    <property type="entry name" value="zinc finger protein Gfi-1"/>
    <property type="match status" value="1"/>
</dbReference>
<dbReference type="GO" id="GO:0008270">
    <property type="term" value="F:zinc ion binding"/>
    <property type="evidence" value="ECO:0007669"/>
    <property type="project" value="UniProtKB-KW"/>
</dbReference>
<dbReference type="FunFam" id="3.30.160.60:FF:000446">
    <property type="entry name" value="Zinc finger protein"/>
    <property type="match status" value="1"/>
</dbReference>
<dbReference type="Proteomes" id="UP001347796">
    <property type="component" value="Unassembled WGS sequence"/>
</dbReference>
<comment type="subcellular location">
    <subcellularLocation>
        <location evidence="1">Nucleus</location>
    </subcellularLocation>
</comment>
<evidence type="ECO:0000259" key="12">
    <source>
        <dbReference type="PROSITE" id="PS50157"/>
    </source>
</evidence>
<feature type="compositionally biased region" description="Basic and acidic residues" evidence="11">
    <location>
        <begin position="66"/>
        <end position="76"/>
    </location>
</feature>
<accession>A0AAN8KIR3</accession>
<dbReference type="FunFam" id="3.30.160.60:FF:000489">
    <property type="entry name" value="Zinc finger protein Gfi-1"/>
    <property type="match status" value="1"/>
</dbReference>
<evidence type="ECO:0000256" key="6">
    <source>
        <dbReference type="ARBA" id="ARBA00023015"/>
    </source>
</evidence>
<feature type="region of interest" description="Disordered" evidence="11">
    <location>
        <begin position="64"/>
        <end position="96"/>
    </location>
</feature>
<evidence type="ECO:0000313" key="13">
    <source>
        <dbReference type="EMBL" id="KAK6195803.1"/>
    </source>
</evidence>
<keyword evidence="9" id="KW-0539">Nucleus</keyword>
<feature type="compositionally biased region" description="Low complexity" evidence="11">
    <location>
        <begin position="77"/>
        <end position="87"/>
    </location>
</feature>
<keyword evidence="6" id="KW-0805">Transcription regulation</keyword>
<dbReference type="PROSITE" id="PS00028">
    <property type="entry name" value="ZINC_FINGER_C2H2_1"/>
    <property type="match status" value="6"/>
</dbReference>
<keyword evidence="7" id="KW-0238">DNA-binding</keyword>
<evidence type="ECO:0000256" key="1">
    <source>
        <dbReference type="ARBA" id="ARBA00004123"/>
    </source>
</evidence>
<feature type="domain" description="C2H2-type" evidence="12">
    <location>
        <begin position="185"/>
        <end position="213"/>
    </location>
</feature>
<evidence type="ECO:0000256" key="11">
    <source>
        <dbReference type="SAM" id="MobiDB-lite"/>
    </source>
</evidence>
<organism evidence="13 14">
    <name type="scientific">Patella caerulea</name>
    <name type="common">Rayed Mediterranean limpet</name>
    <dbReference type="NCBI Taxonomy" id="87958"/>
    <lineage>
        <taxon>Eukaryota</taxon>
        <taxon>Metazoa</taxon>
        <taxon>Spiralia</taxon>
        <taxon>Lophotrochozoa</taxon>
        <taxon>Mollusca</taxon>
        <taxon>Gastropoda</taxon>
        <taxon>Patellogastropoda</taxon>
        <taxon>Patelloidea</taxon>
        <taxon>Patellidae</taxon>
        <taxon>Patella</taxon>
    </lineage>
</organism>
<evidence type="ECO:0000256" key="5">
    <source>
        <dbReference type="ARBA" id="ARBA00022833"/>
    </source>
</evidence>
<dbReference type="FunFam" id="3.30.160.60:FF:000208">
    <property type="entry name" value="zinc finger protein Gfi-1b"/>
    <property type="match status" value="1"/>
</dbReference>
<dbReference type="FunFam" id="3.30.160.60:FF:000148">
    <property type="entry name" value="zinc finger protein Gfi-1"/>
    <property type="match status" value="1"/>
</dbReference>
<evidence type="ECO:0000256" key="3">
    <source>
        <dbReference type="ARBA" id="ARBA00022737"/>
    </source>
</evidence>
<dbReference type="PROSITE" id="PS50157">
    <property type="entry name" value="ZINC_FINGER_C2H2_2"/>
    <property type="match status" value="6"/>
</dbReference>
<keyword evidence="3" id="KW-0677">Repeat</keyword>